<protein>
    <submittedName>
        <fullName evidence="2">Uncharacterized protein</fullName>
    </submittedName>
</protein>
<gene>
    <name evidence="2" type="ORF">S12H4_36404</name>
</gene>
<name>X1UF52_9ZZZZ</name>
<comment type="caution">
    <text evidence="2">The sequence shown here is derived from an EMBL/GenBank/DDBJ whole genome shotgun (WGS) entry which is preliminary data.</text>
</comment>
<sequence length="100" mass="10845">MDSQQPIIGFRIEVVIEPDDIGFHAYCPALKGLHTRGDTPEEARSNARDAAIAYLDSSIKHGDPIPVGIVLPKEPSRKSKPTSSKISHHTEDLQIACATS</sequence>
<proteinExistence type="predicted"/>
<organism evidence="2">
    <name type="scientific">marine sediment metagenome</name>
    <dbReference type="NCBI Taxonomy" id="412755"/>
    <lineage>
        <taxon>unclassified sequences</taxon>
        <taxon>metagenomes</taxon>
        <taxon>ecological metagenomes</taxon>
    </lineage>
</organism>
<dbReference type="EMBL" id="BARW01021700">
    <property type="protein sequence ID" value="GAI90949.1"/>
    <property type="molecule type" value="Genomic_DNA"/>
</dbReference>
<accession>X1UF52</accession>
<evidence type="ECO:0000313" key="2">
    <source>
        <dbReference type="EMBL" id="GAI90949.1"/>
    </source>
</evidence>
<dbReference type="Gene3D" id="3.30.160.250">
    <property type="match status" value="1"/>
</dbReference>
<feature type="region of interest" description="Disordered" evidence="1">
    <location>
        <begin position="70"/>
        <end position="100"/>
    </location>
</feature>
<dbReference type="InterPro" id="IPR035069">
    <property type="entry name" value="TTHA1013/TTHA0281-like"/>
</dbReference>
<reference evidence="2" key="1">
    <citation type="journal article" date="2014" name="Front. Microbiol.">
        <title>High frequency of phylogenetically diverse reductive dehalogenase-homologous genes in deep subseafloor sedimentary metagenomes.</title>
        <authorList>
            <person name="Kawai M."/>
            <person name="Futagami T."/>
            <person name="Toyoda A."/>
            <person name="Takaki Y."/>
            <person name="Nishi S."/>
            <person name="Hori S."/>
            <person name="Arai W."/>
            <person name="Tsubouchi T."/>
            <person name="Morono Y."/>
            <person name="Uchiyama I."/>
            <person name="Ito T."/>
            <person name="Fujiyama A."/>
            <person name="Inagaki F."/>
            <person name="Takami H."/>
        </authorList>
    </citation>
    <scope>NUCLEOTIDE SEQUENCE</scope>
    <source>
        <strain evidence="2">Expedition CK06-06</strain>
    </source>
</reference>
<evidence type="ECO:0000256" key="1">
    <source>
        <dbReference type="SAM" id="MobiDB-lite"/>
    </source>
</evidence>
<dbReference type="SUPFAM" id="SSF143100">
    <property type="entry name" value="TTHA1013/TTHA0281-like"/>
    <property type="match status" value="1"/>
</dbReference>
<dbReference type="AlphaFoldDB" id="X1UF52"/>